<evidence type="ECO:0000313" key="2">
    <source>
        <dbReference type="EMBL" id="MBB2990012.1"/>
    </source>
</evidence>
<proteinExistence type="predicted"/>
<evidence type="ECO:0000256" key="1">
    <source>
        <dbReference type="SAM" id="Phobius"/>
    </source>
</evidence>
<organism evidence="2 3">
    <name type="scientific">Mycolicibacterium iranicum</name>
    <name type="common">Mycobacterium iranicum</name>
    <dbReference type="NCBI Taxonomy" id="912594"/>
    <lineage>
        <taxon>Bacteria</taxon>
        <taxon>Bacillati</taxon>
        <taxon>Actinomycetota</taxon>
        <taxon>Actinomycetes</taxon>
        <taxon>Mycobacteriales</taxon>
        <taxon>Mycobacteriaceae</taxon>
        <taxon>Mycolicibacterium</taxon>
    </lineage>
</organism>
<dbReference type="EMBL" id="JACHVU010000003">
    <property type="protein sequence ID" value="MBB2990012.1"/>
    <property type="molecule type" value="Genomic_DNA"/>
</dbReference>
<keyword evidence="1" id="KW-0472">Membrane</keyword>
<keyword evidence="1" id="KW-0812">Transmembrane</keyword>
<keyword evidence="3" id="KW-1185">Reference proteome</keyword>
<evidence type="ECO:0000313" key="3">
    <source>
        <dbReference type="Proteomes" id="UP000550501"/>
    </source>
</evidence>
<sequence>MLHHYSPRDQILNVVTLSALLLVSLALFLPLRSADRRA</sequence>
<keyword evidence="1" id="KW-1133">Transmembrane helix</keyword>
<gene>
    <name evidence="2" type="ORF">FHR72_001480</name>
</gene>
<reference evidence="2 3" key="1">
    <citation type="submission" date="2020-08" db="EMBL/GenBank/DDBJ databases">
        <title>The Agave Microbiome: Exploring the role of microbial communities in plant adaptations to desert environments.</title>
        <authorList>
            <person name="Partida-Martinez L.P."/>
        </authorList>
    </citation>
    <scope>NUCLEOTIDE SEQUENCE [LARGE SCALE GENOMIC DNA]</scope>
    <source>
        <strain evidence="2 3">AT2.18</strain>
    </source>
</reference>
<feature type="transmembrane region" description="Helical" evidence="1">
    <location>
        <begin position="12"/>
        <end position="31"/>
    </location>
</feature>
<accession>A0A839Q9U9</accession>
<comment type="caution">
    <text evidence="2">The sequence shown here is derived from an EMBL/GenBank/DDBJ whole genome shotgun (WGS) entry which is preliminary data.</text>
</comment>
<dbReference type="Proteomes" id="UP000550501">
    <property type="component" value="Unassembled WGS sequence"/>
</dbReference>
<protein>
    <submittedName>
        <fullName evidence="2">Uncharacterized protein</fullName>
    </submittedName>
</protein>
<dbReference type="AlphaFoldDB" id="A0A839Q9U9"/>
<name>A0A839Q9U9_MYCIR</name>